<sequence>MAINFTLLFKESWNFVRNQRQFFMTFVLIFVGVTWLLTFIAPEQPRAMVSDNVADDISMLVQKIVPFFISAWGLVAIHHISQGKNLNLQTTAIQTLRRFLGFFLLSMLCLLPLGLGILNGVYAIVQNQPPSFFAMVLIIMGIFVFVRFCLAPIAYLMGDCHLKNALPNMLKLTQRRGSTLFLYCLITHFCFPLLIFQLTLFVMNTVSLLLVFIVSAIINTFSLVLTYRFYTIFTQQANTK</sequence>
<comment type="caution">
    <text evidence="2">The sequence shown here is derived from an EMBL/GenBank/DDBJ whole genome shotgun (WGS) entry which is preliminary data.</text>
</comment>
<feature type="transmembrane region" description="Helical" evidence="1">
    <location>
        <begin position="179"/>
        <end position="202"/>
    </location>
</feature>
<gene>
    <name evidence="2" type="ORF">SAMEA1410922_00935</name>
</gene>
<accession>A0ABY6TKF6</accession>
<dbReference type="Proteomes" id="UP000308167">
    <property type="component" value="Unassembled WGS sequence"/>
</dbReference>
<keyword evidence="1" id="KW-0812">Transmembrane</keyword>
<evidence type="ECO:0000313" key="2">
    <source>
        <dbReference type="EMBL" id="VTU07558.1"/>
    </source>
</evidence>
<keyword evidence="1" id="KW-0472">Membrane</keyword>
<name>A0ABY6TKF6_9PAST</name>
<reference evidence="2 3" key="1">
    <citation type="submission" date="2019-05" db="EMBL/GenBank/DDBJ databases">
        <authorList>
            <consortium name="Pathogen Informatics"/>
        </authorList>
    </citation>
    <scope>NUCLEOTIDE SEQUENCE [LARGE SCALE GENOMIC DNA]</scope>
    <source>
        <strain evidence="2 3">NM319</strain>
    </source>
</reference>
<feature type="transmembrane region" description="Helical" evidence="1">
    <location>
        <begin position="60"/>
        <end position="78"/>
    </location>
</feature>
<evidence type="ECO:0008006" key="4">
    <source>
        <dbReference type="Google" id="ProtNLM"/>
    </source>
</evidence>
<feature type="transmembrane region" description="Helical" evidence="1">
    <location>
        <begin position="131"/>
        <end position="158"/>
    </location>
</feature>
<keyword evidence="1" id="KW-1133">Transmembrane helix</keyword>
<organism evidence="2 3">
    <name type="scientific">Actinobacillus porcinus</name>
    <dbReference type="NCBI Taxonomy" id="51048"/>
    <lineage>
        <taxon>Bacteria</taxon>
        <taxon>Pseudomonadati</taxon>
        <taxon>Pseudomonadota</taxon>
        <taxon>Gammaproteobacteria</taxon>
        <taxon>Pasteurellales</taxon>
        <taxon>Pasteurellaceae</taxon>
        <taxon>Actinobacillus</taxon>
    </lineage>
</organism>
<keyword evidence="3" id="KW-1185">Reference proteome</keyword>
<proteinExistence type="predicted"/>
<evidence type="ECO:0000256" key="1">
    <source>
        <dbReference type="SAM" id="Phobius"/>
    </source>
</evidence>
<feature type="transmembrane region" description="Helical" evidence="1">
    <location>
        <begin position="21"/>
        <end position="40"/>
    </location>
</feature>
<dbReference type="RefSeq" id="WP_135709759.1">
    <property type="nucleotide sequence ID" value="NZ_CALZJP010000022.1"/>
</dbReference>
<dbReference type="EMBL" id="CABFKI010000005">
    <property type="protein sequence ID" value="VTU07558.1"/>
    <property type="molecule type" value="Genomic_DNA"/>
</dbReference>
<feature type="transmembrane region" description="Helical" evidence="1">
    <location>
        <begin position="99"/>
        <end position="125"/>
    </location>
</feature>
<protein>
    <recommendedName>
        <fullName evidence="4">Beta-methylgalactoside transporter inner membrane component</fullName>
    </recommendedName>
</protein>
<feature type="transmembrane region" description="Helical" evidence="1">
    <location>
        <begin position="208"/>
        <end position="230"/>
    </location>
</feature>
<evidence type="ECO:0000313" key="3">
    <source>
        <dbReference type="Proteomes" id="UP000308167"/>
    </source>
</evidence>